<dbReference type="Proteomes" id="UP000215914">
    <property type="component" value="Unassembled WGS sequence"/>
</dbReference>
<feature type="transmembrane region" description="Helical" evidence="2">
    <location>
        <begin position="46"/>
        <end position="70"/>
    </location>
</feature>
<evidence type="ECO:0000256" key="2">
    <source>
        <dbReference type="SAM" id="Phobius"/>
    </source>
</evidence>
<dbReference type="Gramene" id="mRNA:HanXRQr2_Chr05g0235501">
    <property type="protein sequence ID" value="CDS:HanXRQr2_Chr05g0235501.1"/>
    <property type="gene ID" value="HanXRQr2_Chr05g0235501"/>
</dbReference>
<keyword evidence="2" id="KW-1133">Transmembrane helix</keyword>
<evidence type="ECO:0000313" key="3">
    <source>
        <dbReference type="EMBL" id="KAF5807603.1"/>
    </source>
</evidence>
<name>A0A9K3J387_HELAN</name>
<keyword evidence="2" id="KW-0472">Membrane</keyword>
<sequence length="151" mass="16888">MYIPTFTSYTTNNQPSNLFFTSNPSQKTYKFNHTHQLTKEISTMTVIVVVFVSFGCVFFVGLALVAWCFIMNTAKCSKTTNKDEMVHVDEHLKVRKNVVKGPNGTEAVSITVDDDLHIDEQDECTKNEKVGKKLDQTPSDAVRAESSTSQA</sequence>
<organism evidence="3 4">
    <name type="scientific">Helianthus annuus</name>
    <name type="common">Common sunflower</name>
    <dbReference type="NCBI Taxonomy" id="4232"/>
    <lineage>
        <taxon>Eukaryota</taxon>
        <taxon>Viridiplantae</taxon>
        <taxon>Streptophyta</taxon>
        <taxon>Embryophyta</taxon>
        <taxon>Tracheophyta</taxon>
        <taxon>Spermatophyta</taxon>
        <taxon>Magnoliopsida</taxon>
        <taxon>eudicotyledons</taxon>
        <taxon>Gunneridae</taxon>
        <taxon>Pentapetalae</taxon>
        <taxon>asterids</taxon>
        <taxon>campanulids</taxon>
        <taxon>Asterales</taxon>
        <taxon>Asteraceae</taxon>
        <taxon>Asteroideae</taxon>
        <taxon>Heliantheae alliance</taxon>
        <taxon>Heliantheae</taxon>
        <taxon>Helianthus</taxon>
    </lineage>
</organism>
<reference evidence="3" key="1">
    <citation type="journal article" date="2017" name="Nature">
        <title>The sunflower genome provides insights into oil metabolism, flowering and Asterid evolution.</title>
        <authorList>
            <person name="Badouin H."/>
            <person name="Gouzy J."/>
            <person name="Grassa C.J."/>
            <person name="Murat F."/>
            <person name="Staton S.E."/>
            <person name="Cottret L."/>
            <person name="Lelandais-Briere C."/>
            <person name="Owens G.L."/>
            <person name="Carrere S."/>
            <person name="Mayjonade B."/>
            <person name="Legrand L."/>
            <person name="Gill N."/>
            <person name="Kane N.C."/>
            <person name="Bowers J.E."/>
            <person name="Hubner S."/>
            <person name="Bellec A."/>
            <person name="Berard A."/>
            <person name="Berges H."/>
            <person name="Blanchet N."/>
            <person name="Boniface M.C."/>
            <person name="Brunel D."/>
            <person name="Catrice O."/>
            <person name="Chaidir N."/>
            <person name="Claudel C."/>
            <person name="Donnadieu C."/>
            <person name="Faraut T."/>
            <person name="Fievet G."/>
            <person name="Helmstetter N."/>
            <person name="King M."/>
            <person name="Knapp S.J."/>
            <person name="Lai Z."/>
            <person name="Le Paslier M.C."/>
            <person name="Lippi Y."/>
            <person name="Lorenzon L."/>
            <person name="Mandel J.R."/>
            <person name="Marage G."/>
            <person name="Marchand G."/>
            <person name="Marquand E."/>
            <person name="Bret-Mestries E."/>
            <person name="Morien E."/>
            <person name="Nambeesan S."/>
            <person name="Nguyen T."/>
            <person name="Pegot-Espagnet P."/>
            <person name="Pouilly N."/>
            <person name="Raftis F."/>
            <person name="Sallet E."/>
            <person name="Schiex T."/>
            <person name="Thomas J."/>
            <person name="Vandecasteele C."/>
            <person name="Vares D."/>
            <person name="Vear F."/>
            <person name="Vautrin S."/>
            <person name="Crespi M."/>
            <person name="Mangin B."/>
            <person name="Burke J.M."/>
            <person name="Salse J."/>
            <person name="Munos S."/>
            <person name="Vincourt P."/>
            <person name="Rieseberg L.H."/>
            <person name="Langlade N.B."/>
        </authorList>
    </citation>
    <scope>NUCLEOTIDE SEQUENCE</scope>
    <source>
        <tissue evidence="3">Leaves</tissue>
    </source>
</reference>
<evidence type="ECO:0000256" key="1">
    <source>
        <dbReference type="SAM" id="MobiDB-lite"/>
    </source>
</evidence>
<gene>
    <name evidence="3" type="ORF">HanXRQr2_Chr05g0235501</name>
</gene>
<dbReference type="GO" id="GO:0009834">
    <property type="term" value="P:plant-type secondary cell wall biogenesis"/>
    <property type="evidence" value="ECO:0007669"/>
    <property type="project" value="InterPro"/>
</dbReference>
<reference evidence="3" key="2">
    <citation type="submission" date="2020-06" db="EMBL/GenBank/DDBJ databases">
        <title>Helianthus annuus Genome sequencing and assembly Release 2.</title>
        <authorList>
            <person name="Gouzy J."/>
            <person name="Langlade N."/>
            <person name="Munos S."/>
        </authorList>
    </citation>
    <scope>NUCLEOTIDE SEQUENCE</scope>
    <source>
        <tissue evidence="3">Leaves</tissue>
    </source>
</reference>
<keyword evidence="2" id="KW-0812">Transmembrane</keyword>
<dbReference type="AlphaFoldDB" id="A0A9K3J387"/>
<protein>
    <submittedName>
        <fullName evidence="3">Uncharacterized protein</fullName>
    </submittedName>
</protein>
<proteinExistence type="predicted"/>
<dbReference type="PANTHER" id="PTHR35697">
    <property type="entry name" value="OS08G0108300 PROTEIN"/>
    <property type="match status" value="1"/>
</dbReference>
<dbReference type="PANTHER" id="PTHR35697:SF1">
    <property type="entry name" value="PROTEIN TRACHEARY ELEMENT DIFFERENTIATION-RELATED 7"/>
    <property type="match status" value="1"/>
</dbReference>
<dbReference type="InterPro" id="IPR044950">
    <property type="entry name" value="TED6/7"/>
</dbReference>
<feature type="region of interest" description="Disordered" evidence="1">
    <location>
        <begin position="127"/>
        <end position="151"/>
    </location>
</feature>
<accession>A0A9K3J387</accession>
<dbReference type="EMBL" id="MNCJ02000320">
    <property type="protein sequence ID" value="KAF5807603.1"/>
    <property type="molecule type" value="Genomic_DNA"/>
</dbReference>
<comment type="caution">
    <text evidence="3">The sequence shown here is derived from an EMBL/GenBank/DDBJ whole genome shotgun (WGS) entry which is preliminary data.</text>
</comment>
<evidence type="ECO:0000313" key="4">
    <source>
        <dbReference type="Proteomes" id="UP000215914"/>
    </source>
</evidence>
<keyword evidence="4" id="KW-1185">Reference proteome</keyword>